<proteinExistence type="predicted"/>
<dbReference type="SUPFAM" id="SSF53067">
    <property type="entry name" value="Actin-like ATPase domain"/>
    <property type="match status" value="2"/>
</dbReference>
<reference evidence="1" key="1">
    <citation type="submission" date="2024-05" db="EMBL/GenBank/DDBJ databases">
        <authorList>
            <person name="Jung D.-H."/>
        </authorList>
    </citation>
    <scope>NUCLEOTIDE SEQUENCE</scope>
    <source>
        <strain evidence="1">JA-25</strain>
    </source>
</reference>
<accession>A0ABX0QGH2</accession>
<dbReference type="CDD" id="cd24079">
    <property type="entry name" value="ASKHA_NBD_PG1100-like"/>
    <property type="match status" value="1"/>
</dbReference>
<dbReference type="GO" id="GO:0016301">
    <property type="term" value="F:kinase activity"/>
    <property type="evidence" value="ECO:0007669"/>
    <property type="project" value="UniProtKB-KW"/>
</dbReference>
<dbReference type="Gene3D" id="3.30.420.40">
    <property type="match status" value="2"/>
</dbReference>
<organism evidence="1 2">
    <name type="scientific">Fibrivirga algicola</name>
    <dbReference type="NCBI Taxonomy" id="2950420"/>
    <lineage>
        <taxon>Bacteria</taxon>
        <taxon>Pseudomonadati</taxon>
        <taxon>Bacteroidota</taxon>
        <taxon>Cytophagia</taxon>
        <taxon>Cytophagales</taxon>
        <taxon>Spirosomataceae</taxon>
        <taxon>Fibrivirga</taxon>
    </lineage>
</organism>
<evidence type="ECO:0000313" key="1">
    <source>
        <dbReference type="EMBL" id="NID11329.1"/>
    </source>
</evidence>
<comment type="caution">
    <text evidence="1">The sequence shown here is derived from an EMBL/GenBank/DDBJ whole genome shotgun (WGS) entry which is preliminary data.</text>
</comment>
<dbReference type="PANTHER" id="PTHR43190">
    <property type="entry name" value="N-ACETYL-D-GLUCOSAMINE KINASE"/>
    <property type="match status" value="1"/>
</dbReference>
<sequence length="282" mass="31136">MNTKLIADSGSTKTEWRLIRPGQPTLAIRTDGLNPYFQDEAQLRQTLQTQLLPDLPTLTAPCTVYFYGTGCTGPDSNTRIANALQSILPVATLIEVASDMLGAARGASGTEPGIVCILGTGSNTCFFDGQTITTPSYSLGFWLGDEGSGGNLGKRLVTAFLHGNLPTDLHNAFADQYNLDRLTVLDHAYNKPYPNRYFAHFVPFLAEHRQSPFVQALVRTAFADFLTLYLTRMPDYDQFPIHFVGSVAYFFSDFLQDLLSERHLLAGRFVQVPIDGLIAYHT</sequence>
<name>A0ABX0QGH2_9BACT</name>
<dbReference type="RefSeq" id="WP_166692385.1">
    <property type="nucleotide sequence ID" value="NZ_WAEL01000005.1"/>
</dbReference>
<keyword evidence="2" id="KW-1185">Reference proteome</keyword>
<evidence type="ECO:0000313" key="2">
    <source>
        <dbReference type="Proteomes" id="UP000606008"/>
    </source>
</evidence>
<keyword evidence="1" id="KW-0808">Transferase</keyword>
<dbReference type="Proteomes" id="UP000606008">
    <property type="component" value="Unassembled WGS sequence"/>
</dbReference>
<keyword evidence="1" id="KW-0418">Kinase</keyword>
<dbReference type="Gene3D" id="1.10.720.160">
    <property type="match status" value="1"/>
</dbReference>
<dbReference type="EMBL" id="WAEL01000005">
    <property type="protein sequence ID" value="NID11329.1"/>
    <property type="molecule type" value="Genomic_DNA"/>
</dbReference>
<dbReference type="InterPro" id="IPR052519">
    <property type="entry name" value="Euk-type_GlcNAc_Kinase"/>
</dbReference>
<dbReference type="InterPro" id="IPR043129">
    <property type="entry name" value="ATPase_NBD"/>
</dbReference>
<protein>
    <submittedName>
        <fullName evidence="1">N-acetylglucosamine kinase</fullName>
    </submittedName>
</protein>
<gene>
    <name evidence="1" type="ORF">F7231_14230</name>
</gene>
<dbReference type="PANTHER" id="PTHR43190:SF3">
    <property type="entry name" value="N-ACETYL-D-GLUCOSAMINE KINASE"/>
    <property type="match status" value="1"/>
</dbReference>